<evidence type="ECO:0000256" key="1">
    <source>
        <dbReference type="SAM" id="MobiDB-lite"/>
    </source>
</evidence>
<keyword evidence="3" id="KW-1185">Reference proteome</keyword>
<dbReference type="Proteomes" id="UP001497482">
    <property type="component" value="Chromosome 7"/>
</dbReference>
<evidence type="ECO:0000313" key="3">
    <source>
        <dbReference type="Proteomes" id="UP001497482"/>
    </source>
</evidence>
<accession>A0AAV2MFB5</accession>
<feature type="region of interest" description="Disordered" evidence="1">
    <location>
        <begin position="59"/>
        <end position="121"/>
    </location>
</feature>
<name>A0AAV2MFB5_KNICA</name>
<reference evidence="2 3" key="1">
    <citation type="submission" date="2024-04" db="EMBL/GenBank/DDBJ databases">
        <authorList>
            <person name="Waldvogel A.-M."/>
            <person name="Schoenle A."/>
        </authorList>
    </citation>
    <scope>NUCLEOTIDE SEQUENCE [LARGE SCALE GENOMIC DNA]</scope>
</reference>
<dbReference type="EMBL" id="OZ035829">
    <property type="protein sequence ID" value="CAL1612092.1"/>
    <property type="molecule type" value="Genomic_DNA"/>
</dbReference>
<organism evidence="2 3">
    <name type="scientific">Knipowitschia caucasica</name>
    <name type="common">Caucasian dwarf goby</name>
    <name type="synonym">Pomatoschistus caucasicus</name>
    <dbReference type="NCBI Taxonomy" id="637954"/>
    <lineage>
        <taxon>Eukaryota</taxon>
        <taxon>Metazoa</taxon>
        <taxon>Chordata</taxon>
        <taxon>Craniata</taxon>
        <taxon>Vertebrata</taxon>
        <taxon>Euteleostomi</taxon>
        <taxon>Actinopterygii</taxon>
        <taxon>Neopterygii</taxon>
        <taxon>Teleostei</taxon>
        <taxon>Neoteleostei</taxon>
        <taxon>Acanthomorphata</taxon>
        <taxon>Gobiaria</taxon>
        <taxon>Gobiiformes</taxon>
        <taxon>Gobioidei</taxon>
        <taxon>Gobiidae</taxon>
        <taxon>Gobiinae</taxon>
        <taxon>Knipowitschia</taxon>
    </lineage>
</organism>
<gene>
    <name evidence="2" type="ORF">KC01_LOCUS38454</name>
</gene>
<feature type="region of interest" description="Disordered" evidence="1">
    <location>
        <begin position="1"/>
        <end position="23"/>
    </location>
</feature>
<sequence length="121" mass="12970">MGNISLRASVWSSAGGPPESPVPAWEHRVVSPLPQNELWSVHLPQAVCRCLCREAAMIGTSSPSRPPRTRPSPAAAPVLTRPLSVEPAAQSVREESSCCSCSSDMNDRRNQPRASPELAQS</sequence>
<proteinExistence type="predicted"/>
<dbReference type="AlphaFoldDB" id="A0AAV2MFB5"/>
<evidence type="ECO:0000313" key="2">
    <source>
        <dbReference type="EMBL" id="CAL1612092.1"/>
    </source>
</evidence>
<protein>
    <submittedName>
        <fullName evidence="2">Uncharacterized protein</fullName>
    </submittedName>
</protein>